<accession>A0A158C981</accession>
<keyword evidence="1" id="KW-0732">Signal</keyword>
<dbReference type="STRING" id="1777140.AWB79_04903"/>
<reference evidence="2" key="1">
    <citation type="submission" date="2016-01" db="EMBL/GenBank/DDBJ databases">
        <authorList>
            <person name="Peeters C."/>
        </authorList>
    </citation>
    <scope>NUCLEOTIDE SEQUENCE</scope>
    <source>
        <strain evidence="2">LMG 29322</strain>
    </source>
</reference>
<dbReference type="Pfam" id="PF12779">
    <property type="entry name" value="WXXGXW"/>
    <property type="match status" value="2"/>
</dbReference>
<keyword evidence="3" id="KW-1185">Reference proteome</keyword>
<organism evidence="2 3">
    <name type="scientific">Caballeronia hypogeia</name>
    <dbReference type="NCBI Taxonomy" id="1777140"/>
    <lineage>
        <taxon>Bacteria</taxon>
        <taxon>Pseudomonadati</taxon>
        <taxon>Pseudomonadota</taxon>
        <taxon>Betaproteobacteria</taxon>
        <taxon>Burkholderiales</taxon>
        <taxon>Burkholderiaceae</taxon>
        <taxon>Caballeronia</taxon>
    </lineage>
</organism>
<dbReference type="InterPro" id="IPR024447">
    <property type="entry name" value="YXWGXW_rpt"/>
</dbReference>
<comment type="caution">
    <text evidence="2">The sequence shown here is derived from an EMBL/GenBank/DDBJ whole genome shotgun (WGS) entry which is preliminary data.</text>
</comment>
<dbReference type="RefSeq" id="WP_061170104.1">
    <property type="nucleotide sequence ID" value="NZ_FCOA02000019.1"/>
</dbReference>
<sequence>MTRTCSPLRAALSAAVLAPVVAISFAALHSAPADAQEVIIAPSAPPAPRVEAPPPPRAGYAWDPGHWRWDHGRYVWAAGHWRPVHAGYRWVPGHWVQHGPNWRWVEGHWA</sequence>
<gene>
    <name evidence="2" type="ORF">AWB79_04903</name>
</gene>
<dbReference type="OrthoDB" id="121499at2"/>
<dbReference type="Proteomes" id="UP000054851">
    <property type="component" value="Unassembled WGS sequence"/>
</dbReference>
<dbReference type="AlphaFoldDB" id="A0A158C981"/>
<dbReference type="EMBL" id="FCOA02000019">
    <property type="protein sequence ID" value="SAK78476.1"/>
    <property type="molecule type" value="Genomic_DNA"/>
</dbReference>
<feature type="chain" id="PRO_5007622706" evidence="1">
    <location>
        <begin position="36"/>
        <end position="110"/>
    </location>
</feature>
<protein>
    <submittedName>
        <fullName evidence="2">YXWGXW repeat protein</fullName>
    </submittedName>
</protein>
<evidence type="ECO:0000256" key="1">
    <source>
        <dbReference type="SAM" id="SignalP"/>
    </source>
</evidence>
<feature type="signal peptide" evidence="1">
    <location>
        <begin position="1"/>
        <end position="35"/>
    </location>
</feature>
<evidence type="ECO:0000313" key="3">
    <source>
        <dbReference type="Proteomes" id="UP000054851"/>
    </source>
</evidence>
<proteinExistence type="predicted"/>
<name>A0A158C981_9BURK</name>
<evidence type="ECO:0000313" key="2">
    <source>
        <dbReference type="EMBL" id="SAK78476.1"/>
    </source>
</evidence>